<keyword evidence="5" id="KW-1185">Reference proteome</keyword>
<feature type="domain" description="HTH LytTR-type" evidence="3">
    <location>
        <begin position="141"/>
        <end position="245"/>
    </location>
</feature>
<dbReference type="SUPFAM" id="SSF52172">
    <property type="entry name" value="CheY-like"/>
    <property type="match status" value="1"/>
</dbReference>
<dbReference type="InterPro" id="IPR001789">
    <property type="entry name" value="Sig_transdc_resp-reg_receiver"/>
</dbReference>
<feature type="domain" description="Response regulatory" evidence="2">
    <location>
        <begin position="3"/>
        <end position="114"/>
    </location>
</feature>
<evidence type="ECO:0000259" key="2">
    <source>
        <dbReference type="PROSITE" id="PS50110"/>
    </source>
</evidence>
<sequence>MIRTIIIDDEPLAAGIVQEYLGTFSQFQILEICHDGFQGLKAIQQHKPDLIFLDVQMPKITGFELLELLEEPPAVIFTTAFDQYALKAFDAKAMDYLLKPFSPARFKQAVERFLIQFSQKESSLLEDEAGNRLLAEKSNRLVVRVKNDIKIIPVTEVSYFEAEDDYISIHTADGKFLKKMTMKQLEESMDPGKFARVHRSFMINLNEIAGIEPYERDSYLVKLRRGEKIPVSKTGYTRLRQVLGM</sequence>
<dbReference type="InterPro" id="IPR046947">
    <property type="entry name" value="LytR-like"/>
</dbReference>
<keyword evidence="1" id="KW-0597">Phosphoprotein</keyword>
<evidence type="ECO:0000259" key="3">
    <source>
        <dbReference type="PROSITE" id="PS50930"/>
    </source>
</evidence>
<accession>A0ABW0C1T5</accession>
<name>A0ABW0C1T5_9BACT</name>
<protein>
    <submittedName>
        <fullName evidence="4">LytR/AlgR family response regulator transcription factor</fullName>
    </submittedName>
</protein>
<dbReference type="Gene3D" id="3.40.50.2300">
    <property type="match status" value="1"/>
</dbReference>
<dbReference type="RefSeq" id="WP_377916951.1">
    <property type="nucleotide sequence ID" value="NZ_JBHSKS010000015.1"/>
</dbReference>
<gene>
    <name evidence="4" type="ORF">ACFPIK_15690</name>
</gene>
<dbReference type="PROSITE" id="PS50930">
    <property type="entry name" value="HTH_LYTTR"/>
    <property type="match status" value="1"/>
</dbReference>
<dbReference type="Pfam" id="PF04397">
    <property type="entry name" value="LytTR"/>
    <property type="match status" value="1"/>
</dbReference>
<dbReference type="PANTHER" id="PTHR37299">
    <property type="entry name" value="TRANSCRIPTIONAL REGULATOR-RELATED"/>
    <property type="match status" value="1"/>
</dbReference>
<dbReference type="InterPro" id="IPR011006">
    <property type="entry name" value="CheY-like_superfamily"/>
</dbReference>
<dbReference type="Gene3D" id="2.40.50.1020">
    <property type="entry name" value="LytTr DNA-binding domain"/>
    <property type="match status" value="1"/>
</dbReference>
<evidence type="ECO:0000313" key="5">
    <source>
        <dbReference type="Proteomes" id="UP001596163"/>
    </source>
</evidence>
<dbReference type="Pfam" id="PF00072">
    <property type="entry name" value="Response_reg"/>
    <property type="match status" value="1"/>
</dbReference>
<organism evidence="4 5">
    <name type="scientific">Algoriphagus aquatilis</name>
    <dbReference type="NCBI Taxonomy" id="490186"/>
    <lineage>
        <taxon>Bacteria</taxon>
        <taxon>Pseudomonadati</taxon>
        <taxon>Bacteroidota</taxon>
        <taxon>Cytophagia</taxon>
        <taxon>Cytophagales</taxon>
        <taxon>Cyclobacteriaceae</taxon>
        <taxon>Algoriphagus</taxon>
    </lineage>
</organism>
<dbReference type="EMBL" id="JBHSKS010000015">
    <property type="protein sequence ID" value="MFC5193214.1"/>
    <property type="molecule type" value="Genomic_DNA"/>
</dbReference>
<evidence type="ECO:0000313" key="4">
    <source>
        <dbReference type="EMBL" id="MFC5193214.1"/>
    </source>
</evidence>
<evidence type="ECO:0000256" key="1">
    <source>
        <dbReference type="PROSITE-ProRule" id="PRU00169"/>
    </source>
</evidence>
<dbReference type="SMART" id="SM00850">
    <property type="entry name" value="LytTR"/>
    <property type="match status" value="1"/>
</dbReference>
<dbReference type="Proteomes" id="UP001596163">
    <property type="component" value="Unassembled WGS sequence"/>
</dbReference>
<feature type="modified residue" description="4-aspartylphosphate" evidence="1">
    <location>
        <position position="54"/>
    </location>
</feature>
<dbReference type="SMART" id="SM00448">
    <property type="entry name" value="REC"/>
    <property type="match status" value="1"/>
</dbReference>
<proteinExistence type="predicted"/>
<dbReference type="PANTHER" id="PTHR37299:SF1">
    <property type="entry name" value="STAGE 0 SPORULATION PROTEIN A HOMOLOG"/>
    <property type="match status" value="1"/>
</dbReference>
<dbReference type="InterPro" id="IPR007492">
    <property type="entry name" value="LytTR_DNA-bd_dom"/>
</dbReference>
<comment type="caution">
    <text evidence="4">The sequence shown here is derived from an EMBL/GenBank/DDBJ whole genome shotgun (WGS) entry which is preliminary data.</text>
</comment>
<reference evidence="5" key="1">
    <citation type="journal article" date="2019" name="Int. J. Syst. Evol. Microbiol.">
        <title>The Global Catalogue of Microorganisms (GCM) 10K type strain sequencing project: providing services to taxonomists for standard genome sequencing and annotation.</title>
        <authorList>
            <consortium name="The Broad Institute Genomics Platform"/>
            <consortium name="The Broad Institute Genome Sequencing Center for Infectious Disease"/>
            <person name="Wu L."/>
            <person name="Ma J."/>
        </authorList>
    </citation>
    <scope>NUCLEOTIDE SEQUENCE [LARGE SCALE GENOMIC DNA]</scope>
    <source>
        <strain evidence="5">CGMCC 1.7030</strain>
    </source>
</reference>
<dbReference type="PROSITE" id="PS50110">
    <property type="entry name" value="RESPONSE_REGULATORY"/>
    <property type="match status" value="1"/>
</dbReference>